<protein>
    <submittedName>
        <fullName evidence="6">LysR family transcriptional regulator</fullName>
    </submittedName>
</protein>
<sequence length="325" mass="37186">MLEFPYLFPYNHIFLLIYHILPVCKYDIQEEIMSIKTLMIFVTVYKEESITAAANKLNISQPAVSLAIRELENEYSIRLFERAGRGIQKTSAARHLYEFASHITSLYQEMDSEFKKQDQTTPLRIGFSSTIGACLMPDIIHCFTESGQVPMPYIKVDTSDRIETAILENQLDLALTEGVSSSDKMLTEPFAKEQLILVCSPSHPLAQKAKITLEDLKEERFLLREKGSQTRKLAESAFHLHDFILRPVLESTSIEAIIWGAYTNLGIAILPEHQVSGYLEKGTLFALHLQGVELKREYQIIYHQNKYLNPVMLHFMELVKSKSLP</sequence>
<dbReference type="EMBL" id="QOHO01000049">
    <property type="protein sequence ID" value="RFZ77947.1"/>
    <property type="molecule type" value="Genomic_DNA"/>
</dbReference>
<evidence type="ECO:0000313" key="6">
    <source>
        <dbReference type="EMBL" id="RFZ77947.1"/>
    </source>
</evidence>
<dbReference type="PANTHER" id="PTHR30126:SF39">
    <property type="entry name" value="HTH-TYPE TRANSCRIPTIONAL REGULATOR CYSL"/>
    <property type="match status" value="1"/>
</dbReference>
<comment type="similarity">
    <text evidence="1">Belongs to the LysR transcriptional regulatory family.</text>
</comment>
<keyword evidence="2" id="KW-0805">Transcription regulation</keyword>
<evidence type="ECO:0000313" key="7">
    <source>
        <dbReference type="Proteomes" id="UP000260680"/>
    </source>
</evidence>
<dbReference type="PANTHER" id="PTHR30126">
    <property type="entry name" value="HTH-TYPE TRANSCRIPTIONAL REGULATOR"/>
    <property type="match status" value="1"/>
</dbReference>
<comment type="caution">
    <text evidence="6">The sequence shown here is derived from an EMBL/GenBank/DDBJ whole genome shotgun (WGS) entry which is preliminary data.</text>
</comment>
<dbReference type="GO" id="GO:0000976">
    <property type="term" value="F:transcription cis-regulatory region binding"/>
    <property type="evidence" value="ECO:0007669"/>
    <property type="project" value="TreeGrafter"/>
</dbReference>
<dbReference type="PROSITE" id="PS50931">
    <property type="entry name" value="HTH_LYSR"/>
    <property type="match status" value="1"/>
</dbReference>
<dbReference type="OrthoDB" id="9785745at2"/>
<dbReference type="SUPFAM" id="SSF46785">
    <property type="entry name" value="Winged helix' DNA-binding domain"/>
    <property type="match status" value="1"/>
</dbReference>
<dbReference type="Gene3D" id="3.40.190.290">
    <property type="match status" value="1"/>
</dbReference>
<dbReference type="PRINTS" id="PR00039">
    <property type="entry name" value="HTHLYSR"/>
</dbReference>
<dbReference type="InterPro" id="IPR036390">
    <property type="entry name" value="WH_DNA-bd_sf"/>
</dbReference>
<dbReference type="AlphaFoldDB" id="A0A3E2NAB4"/>
<dbReference type="InterPro" id="IPR000847">
    <property type="entry name" value="LysR_HTH_N"/>
</dbReference>
<reference evidence="6 7" key="1">
    <citation type="submission" date="2018-07" db="EMBL/GenBank/DDBJ databases">
        <title>New species, Clostridium PI-S10-A1B.</title>
        <authorList>
            <person name="Krishna G."/>
            <person name="Summeta K."/>
            <person name="Shikha S."/>
            <person name="Prabhu P.B."/>
            <person name="Suresh K."/>
        </authorList>
    </citation>
    <scope>NUCLEOTIDE SEQUENCE [LARGE SCALE GENOMIC DNA]</scope>
    <source>
        <strain evidence="6 7">PI-S10-A1B</strain>
    </source>
</reference>
<proteinExistence type="inferred from homology"/>
<keyword evidence="4" id="KW-0804">Transcription</keyword>
<dbReference type="Proteomes" id="UP000260680">
    <property type="component" value="Unassembled WGS sequence"/>
</dbReference>
<evidence type="ECO:0000256" key="2">
    <source>
        <dbReference type="ARBA" id="ARBA00023015"/>
    </source>
</evidence>
<dbReference type="InterPro" id="IPR005119">
    <property type="entry name" value="LysR_subst-bd"/>
</dbReference>
<evidence type="ECO:0000256" key="3">
    <source>
        <dbReference type="ARBA" id="ARBA00023125"/>
    </source>
</evidence>
<evidence type="ECO:0000259" key="5">
    <source>
        <dbReference type="PROSITE" id="PS50931"/>
    </source>
</evidence>
<keyword evidence="3" id="KW-0238">DNA-binding</keyword>
<organism evidence="6 7">
    <name type="scientific">Lacrimispora amygdalina</name>
    <dbReference type="NCBI Taxonomy" id="253257"/>
    <lineage>
        <taxon>Bacteria</taxon>
        <taxon>Bacillati</taxon>
        <taxon>Bacillota</taxon>
        <taxon>Clostridia</taxon>
        <taxon>Lachnospirales</taxon>
        <taxon>Lachnospiraceae</taxon>
        <taxon>Lacrimispora</taxon>
    </lineage>
</organism>
<dbReference type="GO" id="GO:0003700">
    <property type="term" value="F:DNA-binding transcription factor activity"/>
    <property type="evidence" value="ECO:0007669"/>
    <property type="project" value="InterPro"/>
</dbReference>
<evidence type="ECO:0000256" key="1">
    <source>
        <dbReference type="ARBA" id="ARBA00009437"/>
    </source>
</evidence>
<dbReference type="Gene3D" id="1.10.10.10">
    <property type="entry name" value="Winged helix-like DNA-binding domain superfamily/Winged helix DNA-binding domain"/>
    <property type="match status" value="1"/>
</dbReference>
<dbReference type="Pfam" id="PF03466">
    <property type="entry name" value="LysR_substrate"/>
    <property type="match status" value="1"/>
</dbReference>
<dbReference type="SUPFAM" id="SSF53850">
    <property type="entry name" value="Periplasmic binding protein-like II"/>
    <property type="match status" value="1"/>
</dbReference>
<gene>
    <name evidence="6" type="ORF">DS742_15265</name>
</gene>
<feature type="domain" description="HTH lysR-type" evidence="5">
    <location>
        <begin position="33"/>
        <end position="90"/>
    </location>
</feature>
<dbReference type="Pfam" id="PF00126">
    <property type="entry name" value="HTH_1"/>
    <property type="match status" value="1"/>
</dbReference>
<evidence type="ECO:0000256" key="4">
    <source>
        <dbReference type="ARBA" id="ARBA00023163"/>
    </source>
</evidence>
<dbReference type="InterPro" id="IPR036388">
    <property type="entry name" value="WH-like_DNA-bd_sf"/>
</dbReference>
<name>A0A3E2NAB4_9FIRM</name>
<accession>A0A3E2NAB4</accession>